<dbReference type="RefSeq" id="WP_148062892.1">
    <property type="nucleotide sequence ID" value="NZ_VRYZ01000001.1"/>
</dbReference>
<evidence type="ECO:0000256" key="2">
    <source>
        <dbReference type="ARBA" id="ARBA00023002"/>
    </source>
</evidence>
<dbReference type="Gene3D" id="3.40.50.720">
    <property type="entry name" value="NAD(P)-binding Rossmann-like Domain"/>
    <property type="match status" value="1"/>
</dbReference>
<dbReference type="Pfam" id="PF13561">
    <property type="entry name" value="adh_short_C2"/>
    <property type="match status" value="1"/>
</dbReference>
<dbReference type="OrthoDB" id="9803333at2"/>
<comment type="similarity">
    <text evidence="1">Belongs to the short-chain dehydrogenases/reductases (SDR) family.</text>
</comment>
<accession>A0A5C9A4Z5</accession>
<dbReference type="FunFam" id="3.40.50.720:FF:000084">
    <property type="entry name" value="Short-chain dehydrogenase reductase"/>
    <property type="match status" value="1"/>
</dbReference>
<keyword evidence="4" id="KW-1185">Reference proteome</keyword>
<keyword evidence="2" id="KW-0560">Oxidoreductase</keyword>
<evidence type="ECO:0000256" key="1">
    <source>
        <dbReference type="ARBA" id="ARBA00006484"/>
    </source>
</evidence>
<comment type="caution">
    <text evidence="3">The sequence shown here is derived from an EMBL/GenBank/DDBJ whole genome shotgun (WGS) entry which is preliminary data.</text>
</comment>
<sequence length="266" mass="28032">MSRLAGKVASVVGAAGDGNMGQVIAERFAKEGATVVVSGRHETALKHCAERIGGDWVLCDFTSKPSIDTMLDTVVERHGRIDIAVNATGWGLLTPFLDNTEEELDRMVDLQFKGPFFWLQKLAALMSASGGGSIIQISSATAKIMLDNHAAYMGTKAGVDHVVRTVANEFGEQGIRANSISPGLTASPMTAAAMDSPSLVETFRKCYPLSRIGTSEDIAAAAVFLASDECFMTGENLQVNGGLCLRRNPRGQELAEAAIAAGEAAP</sequence>
<dbReference type="InterPro" id="IPR036291">
    <property type="entry name" value="NAD(P)-bd_dom_sf"/>
</dbReference>
<dbReference type="PRINTS" id="PR00080">
    <property type="entry name" value="SDRFAMILY"/>
</dbReference>
<evidence type="ECO:0000313" key="4">
    <source>
        <dbReference type="Proteomes" id="UP000321933"/>
    </source>
</evidence>
<proteinExistence type="inferred from homology"/>
<protein>
    <submittedName>
        <fullName evidence="3">SDR family oxidoreductase</fullName>
    </submittedName>
</protein>
<dbReference type="SUPFAM" id="SSF51735">
    <property type="entry name" value="NAD(P)-binding Rossmann-fold domains"/>
    <property type="match status" value="1"/>
</dbReference>
<evidence type="ECO:0000313" key="3">
    <source>
        <dbReference type="EMBL" id="TXS95052.1"/>
    </source>
</evidence>
<dbReference type="PANTHER" id="PTHR24321:SF15">
    <property type="entry name" value="OXIDOREDUCTASE UCPA"/>
    <property type="match status" value="1"/>
</dbReference>
<dbReference type="GO" id="GO:0016491">
    <property type="term" value="F:oxidoreductase activity"/>
    <property type="evidence" value="ECO:0007669"/>
    <property type="project" value="UniProtKB-KW"/>
</dbReference>
<dbReference type="PRINTS" id="PR00081">
    <property type="entry name" value="GDHRDH"/>
</dbReference>
<dbReference type="EMBL" id="VRYZ01000001">
    <property type="protein sequence ID" value="TXS95052.1"/>
    <property type="molecule type" value="Genomic_DNA"/>
</dbReference>
<dbReference type="PANTHER" id="PTHR24321">
    <property type="entry name" value="DEHYDROGENASES, SHORT CHAIN"/>
    <property type="match status" value="1"/>
</dbReference>
<dbReference type="AlphaFoldDB" id="A0A5C9A4Z5"/>
<reference evidence="3 4" key="1">
    <citation type="submission" date="2019-08" db="EMBL/GenBank/DDBJ databases">
        <title>Parahaliea maris sp. nov., isolated from the surface seawater.</title>
        <authorList>
            <person name="Liu Y."/>
        </authorList>
    </citation>
    <scope>NUCLEOTIDE SEQUENCE [LARGE SCALE GENOMIC DNA]</scope>
    <source>
        <strain evidence="3 4">S2-26</strain>
    </source>
</reference>
<name>A0A5C9A4Z5_9GAMM</name>
<dbReference type="Proteomes" id="UP000321933">
    <property type="component" value="Unassembled WGS sequence"/>
</dbReference>
<dbReference type="InterPro" id="IPR002347">
    <property type="entry name" value="SDR_fam"/>
</dbReference>
<dbReference type="CDD" id="cd05233">
    <property type="entry name" value="SDR_c"/>
    <property type="match status" value="1"/>
</dbReference>
<organism evidence="3 4">
    <name type="scientific">Parahaliea aestuarii</name>
    <dbReference type="NCBI Taxonomy" id="1852021"/>
    <lineage>
        <taxon>Bacteria</taxon>
        <taxon>Pseudomonadati</taxon>
        <taxon>Pseudomonadota</taxon>
        <taxon>Gammaproteobacteria</taxon>
        <taxon>Cellvibrionales</taxon>
        <taxon>Halieaceae</taxon>
        <taxon>Parahaliea</taxon>
    </lineage>
</organism>
<gene>
    <name evidence="3" type="ORF">FVW59_03905</name>
</gene>